<accession>A0A9J6H6U3</accession>
<protein>
    <recommendedName>
        <fullName evidence="4">Endonuclease/exonuclease/phosphatase domain-containing protein</fullName>
    </recommendedName>
</protein>
<dbReference type="Gene3D" id="3.60.10.10">
    <property type="entry name" value="Endonuclease/exonuclease/phosphatase"/>
    <property type="match status" value="1"/>
</dbReference>
<proteinExistence type="predicted"/>
<gene>
    <name evidence="2" type="ORF">HPB48_024570</name>
</gene>
<sequence>MGTPTDTQKTVGSPRKVSRNHASDDSSTLTLNHQGTEADQRSRTGPICTGDPNILFVGDFNAPHFAGVMITQTALSLKLDGFMRTQRFSLLNDTLEHTRRGKRREQDSNPNLAWYKGQIPASWHNTGQDGGSDHYICSVTFNTRINAARKKIGRETQIIDWEKVRMKMDTYSTSGQIWTSG</sequence>
<feature type="compositionally biased region" description="Polar residues" evidence="1">
    <location>
        <begin position="1"/>
        <end position="11"/>
    </location>
</feature>
<name>A0A9J6H6U3_HAELO</name>
<dbReference type="SUPFAM" id="SSF56219">
    <property type="entry name" value="DNase I-like"/>
    <property type="match status" value="1"/>
</dbReference>
<evidence type="ECO:0000256" key="1">
    <source>
        <dbReference type="SAM" id="MobiDB-lite"/>
    </source>
</evidence>
<organism evidence="2 3">
    <name type="scientific">Haemaphysalis longicornis</name>
    <name type="common">Bush tick</name>
    <dbReference type="NCBI Taxonomy" id="44386"/>
    <lineage>
        <taxon>Eukaryota</taxon>
        <taxon>Metazoa</taxon>
        <taxon>Ecdysozoa</taxon>
        <taxon>Arthropoda</taxon>
        <taxon>Chelicerata</taxon>
        <taxon>Arachnida</taxon>
        <taxon>Acari</taxon>
        <taxon>Parasitiformes</taxon>
        <taxon>Ixodida</taxon>
        <taxon>Ixodoidea</taxon>
        <taxon>Ixodidae</taxon>
        <taxon>Haemaphysalinae</taxon>
        <taxon>Haemaphysalis</taxon>
    </lineage>
</organism>
<keyword evidence="3" id="KW-1185">Reference proteome</keyword>
<evidence type="ECO:0000313" key="2">
    <source>
        <dbReference type="EMBL" id="KAH9383355.1"/>
    </source>
</evidence>
<dbReference type="Proteomes" id="UP000821853">
    <property type="component" value="Unassembled WGS sequence"/>
</dbReference>
<evidence type="ECO:0008006" key="4">
    <source>
        <dbReference type="Google" id="ProtNLM"/>
    </source>
</evidence>
<feature type="region of interest" description="Disordered" evidence="1">
    <location>
        <begin position="1"/>
        <end position="47"/>
    </location>
</feature>
<reference evidence="2 3" key="1">
    <citation type="journal article" date="2020" name="Cell">
        <title>Large-Scale Comparative Analyses of Tick Genomes Elucidate Their Genetic Diversity and Vector Capacities.</title>
        <authorList>
            <consortium name="Tick Genome and Microbiome Consortium (TIGMIC)"/>
            <person name="Jia N."/>
            <person name="Wang J."/>
            <person name="Shi W."/>
            <person name="Du L."/>
            <person name="Sun Y."/>
            <person name="Zhan W."/>
            <person name="Jiang J.F."/>
            <person name="Wang Q."/>
            <person name="Zhang B."/>
            <person name="Ji P."/>
            <person name="Bell-Sakyi L."/>
            <person name="Cui X.M."/>
            <person name="Yuan T.T."/>
            <person name="Jiang B.G."/>
            <person name="Yang W.F."/>
            <person name="Lam T.T."/>
            <person name="Chang Q.C."/>
            <person name="Ding S.J."/>
            <person name="Wang X.J."/>
            <person name="Zhu J.G."/>
            <person name="Ruan X.D."/>
            <person name="Zhao L."/>
            <person name="Wei J.T."/>
            <person name="Ye R.Z."/>
            <person name="Que T.C."/>
            <person name="Du C.H."/>
            <person name="Zhou Y.H."/>
            <person name="Cheng J.X."/>
            <person name="Dai P.F."/>
            <person name="Guo W.B."/>
            <person name="Han X.H."/>
            <person name="Huang E.J."/>
            <person name="Li L.F."/>
            <person name="Wei W."/>
            <person name="Gao Y.C."/>
            <person name="Liu J.Z."/>
            <person name="Shao H.Z."/>
            <person name="Wang X."/>
            <person name="Wang C.C."/>
            <person name="Yang T.C."/>
            <person name="Huo Q.B."/>
            <person name="Li W."/>
            <person name="Chen H.Y."/>
            <person name="Chen S.E."/>
            <person name="Zhou L.G."/>
            <person name="Ni X.B."/>
            <person name="Tian J.H."/>
            <person name="Sheng Y."/>
            <person name="Liu T."/>
            <person name="Pan Y.S."/>
            <person name="Xia L.Y."/>
            <person name="Li J."/>
            <person name="Zhao F."/>
            <person name="Cao W.C."/>
        </authorList>
    </citation>
    <scope>NUCLEOTIDE SEQUENCE [LARGE SCALE GENOMIC DNA]</scope>
    <source>
        <strain evidence="2">HaeL-2018</strain>
    </source>
</reference>
<evidence type="ECO:0000313" key="3">
    <source>
        <dbReference type="Proteomes" id="UP000821853"/>
    </source>
</evidence>
<dbReference type="InterPro" id="IPR036691">
    <property type="entry name" value="Endo/exonu/phosph_ase_sf"/>
</dbReference>
<dbReference type="AlphaFoldDB" id="A0A9J6H6U3"/>
<dbReference type="VEuPathDB" id="VectorBase:HLOH_045829"/>
<feature type="compositionally biased region" description="Polar residues" evidence="1">
    <location>
        <begin position="25"/>
        <end position="35"/>
    </location>
</feature>
<comment type="caution">
    <text evidence="2">The sequence shown here is derived from an EMBL/GenBank/DDBJ whole genome shotgun (WGS) entry which is preliminary data.</text>
</comment>
<dbReference type="EMBL" id="JABSTR010001062">
    <property type="protein sequence ID" value="KAH9383355.1"/>
    <property type="molecule type" value="Genomic_DNA"/>
</dbReference>